<reference evidence="1 2" key="1">
    <citation type="journal article" date="1984" name="J. Virol.">
        <title>DNA analysis of insect iridescent virus 6: evidence for circular permutation and terminal redundancy.</title>
        <authorList>
            <person name="Delius H."/>
            <person name="Darai G."/>
            <person name="Fluegel R.M."/>
        </authorList>
    </citation>
    <scope>NUCLEOTIDE SEQUENCE [LARGE SCALE GENOMIC DNA]</scope>
</reference>
<organismHost>
    <name type="scientific">Chilo suppressalis</name>
    <name type="common">Asiatic rice borer moth</name>
    <dbReference type="NCBI Taxonomy" id="168631"/>
</organismHost>
<reference evidence="1 2" key="13">
    <citation type="journal article" date="1998" name="Virus Genes">
        <title>Identification of a thymidylate synthase gene within the genome of Chilo iridescent virus.</title>
        <authorList>
            <person name="Muller K."/>
            <person name="Tidona C.A."/>
            <person name="Bahr U."/>
            <person name="Darai G."/>
        </authorList>
    </citation>
    <scope>NUCLEOTIDE SEQUENCE [LARGE SCALE GENOMIC DNA]</scope>
</reference>
<organism evidence="1 2">
    <name type="scientific">Invertebrate iridescent virus 6</name>
    <name type="common">IIV-6</name>
    <name type="synonym">Chilo iridescent virus</name>
    <dbReference type="NCBI Taxonomy" id="176652"/>
    <lineage>
        <taxon>Viruses</taxon>
        <taxon>Varidnaviria</taxon>
        <taxon>Bamfordvirae</taxon>
        <taxon>Nucleocytoviricota</taxon>
        <taxon>Megaviricetes</taxon>
        <taxon>Pimascovirales</taxon>
        <taxon>Pimascovirales incertae sedis</taxon>
        <taxon>Iridoviridae</taxon>
        <taxon>Betairidovirinae</taxon>
        <taxon>Iridovirus</taxon>
        <taxon>Iridovirus chilo1</taxon>
    </lineage>
</organism>
<reference evidence="1 2" key="12">
    <citation type="journal article" date="1997" name="Virus Genes">
        <title>The DNA sequence of Chilo iridescent virus between the genome coordinates 0.101 and 0.391; similarities in coding strategy between insect and vertebrate iridoviruses.</title>
        <authorList>
            <person name="Bahr U."/>
            <person name="Tidona C.A."/>
            <person name="Darai G."/>
        </authorList>
    </citation>
    <scope>NUCLEOTIDE SEQUENCE [LARGE SCALE GENOMIC DNA]</scope>
</reference>
<reference evidence="1 2" key="10">
    <citation type="journal article" date="1994" name="Nucleic Acids Res.">
        <title>Identification of genes encoding zinc finger proteins, non-histone chromosomal HMG protein homologue, and a putative GTP phosphohydrolase in the genome of Chilo iridescent virus.</title>
        <authorList>
            <person name="Schnitzler P."/>
            <person name="Hug M."/>
            <person name="Handermann M."/>
            <person name="Janssen W."/>
            <person name="Koonin E.V."/>
            <person name="Delius H."/>
            <person name="Darai C."/>
        </authorList>
    </citation>
    <scope>NUCLEOTIDE SEQUENCE [LARGE SCALE GENOMIC DNA]</scope>
</reference>
<reference evidence="1 2" key="4">
    <citation type="journal article" date="1988" name="Virology">
        <title>Identification and characterization of the repetitive DNA element in the genome of insect iridescent virus type 6.</title>
        <authorList>
            <person name="Fischer M."/>
            <person name="Schnitzler P."/>
            <person name="Delius H."/>
            <person name="Darai G."/>
        </authorList>
    </citation>
    <scope>NUCLEOTIDE SEQUENCE [LARGE SCALE GENOMIC DNA]</scope>
</reference>
<dbReference type="Proteomes" id="UP000001359">
    <property type="component" value="Segment"/>
</dbReference>
<dbReference type="EMBL" id="AF303741">
    <property type="protein sequence ID" value="AAK82026.1"/>
    <property type="molecule type" value="Genomic_DNA"/>
</dbReference>
<reference evidence="1 2" key="8">
    <citation type="journal article" date="1994" name="Intervirology">
        <title>Identification of the primary structure and the coding capacity of the genome of insect iridescent virus type 6 between the genome coordinates 0.310 and 0.347 (7990 bp).</title>
        <authorList>
            <person name="Sonntag K.C."/>
            <person name="Schnitzler P."/>
            <person name="Janssen W."/>
            <person name="Darai G."/>
        </authorList>
    </citation>
    <scope>NUCLEOTIDE SEQUENCE [LARGE SCALE GENOMIC DNA]</scope>
</reference>
<keyword evidence="2" id="KW-1185">Reference proteome</keyword>
<evidence type="ECO:0000313" key="1">
    <source>
        <dbReference type="EMBL" id="AAK82026.1"/>
    </source>
</evidence>
<reference evidence="1 2" key="7">
    <citation type="journal article" date="1993" name="J. Gen. Virol.">
        <title>Identification of the gene encoding the major capsid protein of insect iridescent virus type 6 by polymerase chain reaction.</title>
        <authorList>
            <person name="Stohwasser R."/>
            <person name="Raab K."/>
            <person name="Schnitzler P."/>
            <person name="Janssen W."/>
            <person name="Darai G."/>
        </authorList>
    </citation>
    <scope>NUCLEOTIDE SEQUENCE [LARGE SCALE GENOMIC DNA]</scope>
</reference>
<dbReference type="KEGG" id="vg:1733140"/>
<organismHost>
    <name type="scientific">Acheta domesticus</name>
    <name type="common">House cricket</name>
    <dbReference type="NCBI Taxonomy" id="6997"/>
</organismHost>
<organismHost>
    <name type="scientific">Gryllus campestris</name>
    <dbReference type="NCBI Taxonomy" id="58607"/>
</organismHost>
<reference evidence="1 2" key="3">
    <citation type="journal article" date="1987" name="Virology">
        <title>Molecular cloning and physical mapping of the genome of insect iridescent virus type 6: further evidence for circular permutation of the viral genome.</title>
        <authorList>
            <person name="Schnitzler P."/>
            <person name="Soltau J.B."/>
            <person name="Fischer M."/>
            <person name="Reisner H."/>
            <person name="Scholz J."/>
            <person name="Delius H."/>
            <person name="Darai G."/>
        </authorList>
    </citation>
    <scope>NUCLEOTIDE SEQUENCE [LARGE SCALE GENOMIC DNA]</scope>
</reference>
<reference evidence="1 2" key="11">
    <citation type="journal article" date="1994" name="Virus Genes">
        <title>Chilo iridescent virus encodes a putative helicase belonging to a distinct family within the "DEAD/H" superfamily: implications for the evolution of large DNA viruses.</title>
        <authorList>
            <person name="Sonntag K.C."/>
            <person name="Schnitzler P."/>
            <person name="Koonin E.V."/>
            <person name="Darai G."/>
        </authorList>
    </citation>
    <scope>NUCLEOTIDE SEQUENCE [LARGE SCALE GENOMIC DNA]</scope>
</reference>
<name>Q91G06_IIV6</name>
<organismHost>
    <name type="scientific">Gryllus bimaculatus</name>
    <name type="common">Two-spotted cricket</name>
    <dbReference type="NCBI Taxonomy" id="6999"/>
</organismHost>
<reference evidence="1 2" key="14">
    <citation type="journal article" date="1999" name="Virus Genes">
        <title>Identification of a gene cluster within the genome of Chilo iridescent virus encoding enzymes involved in viral DNA replication and processing.</title>
        <authorList>
            <person name="Muller K."/>
            <person name="Tidona C.A."/>
            <person name="Darai G."/>
        </authorList>
    </citation>
    <scope>NUCLEOTIDE SEQUENCE [LARGE SCALE GENOMIC DNA]</scope>
</reference>
<reference evidence="1 2" key="15">
    <citation type="journal article" date="2001" name="Virology">
        <title>Analysis of the first complete DNA sequence of an invertebrate iridovirus: coding strategy of the genome of Chilo iridescent virus.</title>
        <authorList>
            <person name="Jakob N.J."/>
            <person name="Muller K."/>
            <person name="Bahr U."/>
            <person name="Darai G."/>
        </authorList>
    </citation>
    <scope>NUCLEOTIDE SEQUENCE [LARGE SCALE GENOMIC DNA]</scope>
</reference>
<accession>Q91G06</accession>
<proteinExistence type="predicted"/>
<protein>
    <submittedName>
        <fullName evidence="1">133R</fullName>
    </submittedName>
</protein>
<dbReference type="GeneID" id="1733140"/>
<sequence length="47" mass="5191">MSCPSIVSKIFIISSIDPLIVHFLCFSDSSIKLFFSSNFCKKSSSAK</sequence>
<organismHost>
    <name type="scientific">Spodoptera frugiperda</name>
    <name type="common">Fall armyworm</name>
    <dbReference type="NCBI Taxonomy" id="7108"/>
</organismHost>
<evidence type="ECO:0000313" key="2">
    <source>
        <dbReference type="Proteomes" id="UP000001359"/>
    </source>
</evidence>
<dbReference type="RefSeq" id="NP_149596.1">
    <property type="nucleotide sequence ID" value="NC_003038.1"/>
</dbReference>
<reference evidence="1 2" key="5">
    <citation type="journal article" date="1992" name="Virus Genes">
        <title>Identification and mapping of origins of DNA replication within the DNA sequences of the genome of insect iridescent virus type 6.</title>
        <authorList>
            <person name="Handermann M."/>
            <person name="Schnitzler P."/>
            <person name="Rosen-Wolff A."/>
            <person name="Raab K."/>
            <person name="Sonntag K.C."/>
            <person name="Darai G."/>
        </authorList>
    </citation>
    <scope>NUCLEOTIDE SEQUENCE [LARGE SCALE GENOMIC DNA]</scope>
</reference>
<reference evidence="1 2" key="9">
    <citation type="journal article" date="1994" name="J. Gen. Virol.">
        <title>Insect iridescent virus type 6 encodes a polypeptide related to the largest subunit of eukaryotic RNA polymerase II.</title>
        <authorList>
            <person name="Schnitzler P."/>
            <person name="Sonntag K.C."/>
            <person name="Muller M."/>
            <person name="Janssen W."/>
            <person name="Bugert J.J."/>
            <person name="Koonin E.V."/>
            <person name="Darai G."/>
        </authorList>
    </citation>
    <scope>NUCLEOTIDE SEQUENCE [LARGE SCALE GENOMIC DNA]</scope>
</reference>
<reference evidence="1 2" key="2">
    <citation type="journal article" date="1986" name="Med. Microbiol. Immunol.">
        <title>Insect iridescent virus type 6 induced toxic degenerative hepatitis in mice.</title>
        <authorList>
            <person name="Lorbacher de Ruiz H."/>
            <person name="Gelderblom H."/>
            <person name="Hofmann W."/>
            <person name="Darai G."/>
        </authorList>
    </citation>
    <scope>NUCLEOTIDE SEQUENCE [LARGE SCALE GENOMIC DNA]</scope>
</reference>
<reference evidence="1 2" key="6">
    <citation type="journal article" date="1992" name="Virus Genes">
        <title>Characterization of the third origin of DNA replication of the genome of insect iridescent virus type 6.</title>
        <authorList>
            <person name="Sonntag K.C."/>
            <person name="Darai G."/>
        </authorList>
    </citation>
    <scope>NUCLEOTIDE SEQUENCE [LARGE SCALE GENOMIC DNA]</scope>
</reference>